<keyword evidence="2" id="KW-1133">Transmembrane helix</keyword>
<dbReference type="RefSeq" id="XP_025374582.1">
    <property type="nucleotide sequence ID" value="XM_025522711.1"/>
</dbReference>
<evidence type="ECO:0000256" key="2">
    <source>
        <dbReference type="SAM" id="Phobius"/>
    </source>
</evidence>
<feature type="transmembrane region" description="Helical" evidence="2">
    <location>
        <begin position="75"/>
        <end position="97"/>
    </location>
</feature>
<feature type="transmembrane region" description="Helical" evidence="2">
    <location>
        <begin position="31"/>
        <end position="55"/>
    </location>
</feature>
<name>A0A316YET4_9BASI</name>
<evidence type="ECO:0000313" key="3">
    <source>
        <dbReference type="EMBL" id="PWN87384.1"/>
    </source>
</evidence>
<dbReference type="EMBL" id="KZ819640">
    <property type="protein sequence ID" value="PWN87384.1"/>
    <property type="molecule type" value="Genomic_DNA"/>
</dbReference>
<reference evidence="3 4" key="1">
    <citation type="journal article" date="2018" name="Mol. Biol. Evol.">
        <title>Broad Genomic Sampling Reveals a Smut Pathogenic Ancestry of the Fungal Clade Ustilaginomycotina.</title>
        <authorList>
            <person name="Kijpornyongpan T."/>
            <person name="Mondo S.J."/>
            <person name="Barry K."/>
            <person name="Sandor L."/>
            <person name="Lee J."/>
            <person name="Lipzen A."/>
            <person name="Pangilinan J."/>
            <person name="LaButti K."/>
            <person name="Hainaut M."/>
            <person name="Henrissat B."/>
            <person name="Grigoriev I.V."/>
            <person name="Spatafora J.W."/>
            <person name="Aime M.C."/>
        </authorList>
    </citation>
    <scope>NUCLEOTIDE SEQUENCE [LARGE SCALE GENOMIC DNA]</scope>
    <source>
        <strain evidence="3 4">MCA 4198</strain>
    </source>
</reference>
<feature type="transmembrane region" description="Helical" evidence="2">
    <location>
        <begin position="249"/>
        <end position="269"/>
    </location>
</feature>
<evidence type="ECO:0000256" key="1">
    <source>
        <dbReference type="SAM" id="MobiDB-lite"/>
    </source>
</evidence>
<dbReference type="InParanoid" id="A0A316YET4"/>
<keyword evidence="4" id="KW-1185">Reference proteome</keyword>
<sequence length="538" mass="58635">MASQLPQLPTPGPGFGSVVLHHIPDSIAPSFMAAMLVYAFCLGMVTLEIVGNISYDWFLARRAGWTNPIKLSNRLAYFLARFGSWTFLFLTLLYMTLPNLHCSSFAISLNCMWLCPLIMVDYIFLQRTLALYSWATTPTVLLFILYIAEVGLGIGNVVWFGVGYQLPESNFCAYLTETNKQPHSSIFIAYYAVVIFTDTIILCMTLHRLTAGGLSGVPRAVWDKVQSIRHGKDSLFDENISSLLITQGIHYYLLLELARIVFLIVYYSVAGTTSYQVLVLAVLAAIAPLLAGRLFRKTSEVAQRVARSQSSGERGGGGPSNPLVTTTTTTFSNRRSMGGANPRYVSNESPFSVNATAPTNAGIGILPTTQMDANQAVAMWRGNSGGVAEDDEDEKSRNHGNFPRYRTWKTSGSQPSTPAFDMVNYPPHSPSTTLNADTPRIEKVMQSPRTFGRSDSLDEREGVTSYLDAASATSSSGPNSLPPSPGVPQQASSQYPPSPPAAASAQDGRRRVEWAWPGRGANPAVDEESDINGPHTVF</sequence>
<feature type="transmembrane region" description="Helical" evidence="2">
    <location>
        <begin position="275"/>
        <end position="295"/>
    </location>
</feature>
<keyword evidence="2" id="KW-0472">Membrane</keyword>
<dbReference type="STRING" id="215250.A0A316YET4"/>
<protein>
    <submittedName>
        <fullName evidence="3">Uncharacterized protein</fullName>
    </submittedName>
</protein>
<organism evidence="3 4">
    <name type="scientific">Acaromyces ingoldii</name>
    <dbReference type="NCBI Taxonomy" id="215250"/>
    <lineage>
        <taxon>Eukaryota</taxon>
        <taxon>Fungi</taxon>
        <taxon>Dikarya</taxon>
        <taxon>Basidiomycota</taxon>
        <taxon>Ustilaginomycotina</taxon>
        <taxon>Exobasidiomycetes</taxon>
        <taxon>Exobasidiales</taxon>
        <taxon>Cryptobasidiaceae</taxon>
        <taxon>Acaromyces</taxon>
    </lineage>
</organism>
<dbReference type="Proteomes" id="UP000245768">
    <property type="component" value="Unassembled WGS sequence"/>
</dbReference>
<accession>A0A316YET4</accession>
<gene>
    <name evidence="3" type="ORF">FA10DRAFT_269339</name>
</gene>
<feature type="region of interest" description="Disordered" evidence="1">
    <location>
        <begin position="469"/>
        <end position="538"/>
    </location>
</feature>
<dbReference type="GeneID" id="37044627"/>
<feature type="transmembrane region" description="Helical" evidence="2">
    <location>
        <begin position="186"/>
        <end position="206"/>
    </location>
</feature>
<dbReference type="OrthoDB" id="2549796at2759"/>
<feature type="transmembrane region" description="Helical" evidence="2">
    <location>
        <begin position="137"/>
        <end position="166"/>
    </location>
</feature>
<dbReference type="AlphaFoldDB" id="A0A316YET4"/>
<evidence type="ECO:0000313" key="4">
    <source>
        <dbReference type="Proteomes" id="UP000245768"/>
    </source>
</evidence>
<feature type="compositionally biased region" description="Low complexity" evidence="1">
    <location>
        <begin position="487"/>
        <end position="506"/>
    </location>
</feature>
<keyword evidence="2" id="KW-0812">Transmembrane</keyword>
<proteinExistence type="predicted"/>
<feature type="compositionally biased region" description="Polar residues" evidence="1">
    <location>
        <begin position="408"/>
        <end position="417"/>
    </location>
</feature>
<feature type="region of interest" description="Disordered" evidence="1">
    <location>
        <begin position="383"/>
        <end position="440"/>
    </location>
</feature>
<feature type="region of interest" description="Disordered" evidence="1">
    <location>
        <begin position="305"/>
        <end position="342"/>
    </location>
</feature>